<dbReference type="EMBL" id="RCBY01000013">
    <property type="protein sequence ID" value="RQH53444.1"/>
    <property type="molecule type" value="Genomic_DNA"/>
</dbReference>
<organism evidence="3 4">
    <name type="scientific">Okeania hirsuta</name>
    <dbReference type="NCBI Taxonomy" id="1458930"/>
    <lineage>
        <taxon>Bacteria</taxon>
        <taxon>Bacillati</taxon>
        <taxon>Cyanobacteriota</taxon>
        <taxon>Cyanophyceae</taxon>
        <taxon>Oscillatoriophycideae</taxon>
        <taxon>Oscillatoriales</taxon>
        <taxon>Microcoleaceae</taxon>
        <taxon>Okeania</taxon>
    </lineage>
</organism>
<keyword evidence="4" id="KW-1185">Reference proteome</keyword>
<feature type="coiled-coil region" evidence="1">
    <location>
        <begin position="2"/>
        <end position="29"/>
    </location>
</feature>
<evidence type="ECO:0000313" key="3">
    <source>
        <dbReference type="EMBL" id="RQH53444.1"/>
    </source>
</evidence>
<dbReference type="AlphaFoldDB" id="A0A3N6Q1B0"/>
<proteinExistence type="predicted"/>
<dbReference type="OrthoDB" id="466952at2"/>
<name>A0A3N6Q1B0_9CYAN</name>
<evidence type="ECO:0000313" key="4">
    <source>
        <dbReference type="Proteomes" id="UP000269154"/>
    </source>
</evidence>
<reference evidence="3 4" key="1">
    <citation type="journal article" date="2018" name="ACS Chem. Biol.">
        <title>Ketoreductase domain dysfunction expands chemodiversity: malyngamide biosynthesis in the cyanobacterium Okeania hirsuta.</title>
        <authorList>
            <person name="Moss N.A."/>
            <person name="Leao T."/>
            <person name="Rankin M."/>
            <person name="McCullough T.M."/>
            <person name="Qu P."/>
            <person name="Korobeynikov A."/>
            <person name="Smith J.L."/>
            <person name="Gerwick L."/>
            <person name="Gerwick W.H."/>
        </authorList>
    </citation>
    <scope>NUCLEOTIDE SEQUENCE [LARGE SCALE GENOMIC DNA]</scope>
    <source>
        <strain evidence="3 4">PAB10Feb10-1</strain>
    </source>
</reference>
<keyword evidence="1" id="KW-0175">Coiled coil</keyword>
<gene>
    <name evidence="3" type="ORF">D5R40_04040</name>
</gene>
<accession>A0A3N6Q1B0</accession>
<dbReference type="Proteomes" id="UP000269154">
    <property type="component" value="Unassembled WGS sequence"/>
</dbReference>
<feature type="compositionally biased region" description="Acidic residues" evidence="2">
    <location>
        <begin position="56"/>
        <end position="69"/>
    </location>
</feature>
<evidence type="ECO:0000256" key="2">
    <source>
        <dbReference type="SAM" id="MobiDB-lite"/>
    </source>
</evidence>
<protein>
    <submittedName>
        <fullName evidence="3">Uncharacterized protein</fullName>
    </submittedName>
</protein>
<feature type="region of interest" description="Disordered" evidence="2">
    <location>
        <begin position="53"/>
        <end position="75"/>
    </location>
</feature>
<sequence length="75" mass="8450">MKDKIEKRIASLKAEFESGKKTLSDLETKQTNLRETLFRISGAIQILEELLAESQTPEENDAQNLEEDATSPLTN</sequence>
<evidence type="ECO:0000256" key="1">
    <source>
        <dbReference type="SAM" id="Coils"/>
    </source>
</evidence>
<dbReference type="RefSeq" id="WP_124145270.1">
    <property type="nucleotide sequence ID" value="NZ_CAWOKI010000075.1"/>
</dbReference>
<comment type="caution">
    <text evidence="3">The sequence shown here is derived from an EMBL/GenBank/DDBJ whole genome shotgun (WGS) entry which is preliminary data.</text>
</comment>